<dbReference type="InterPro" id="IPR020904">
    <property type="entry name" value="Sc_DH/Rdtase_CS"/>
</dbReference>
<keyword evidence="2" id="KW-0560">Oxidoreductase</keyword>
<dbReference type="AlphaFoldDB" id="A0A2K8MJ22"/>
<evidence type="ECO:0000313" key="5">
    <source>
        <dbReference type="EMBL" id="ATY32556.1"/>
    </source>
</evidence>
<organism evidence="5 6">
    <name type="scientific">Sphingomonas psychrotolerans</name>
    <dbReference type="NCBI Taxonomy" id="1327635"/>
    <lineage>
        <taxon>Bacteria</taxon>
        <taxon>Pseudomonadati</taxon>
        <taxon>Pseudomonadota</taxon>
        <taxon>Alphaproteobacteria</taxon>
        <taxon>Sphingomonadales</taxon>
        <taxon>Sphingomonadaceae</taxon>
        <taxon>Sphingomonas</taxon>
    </lineage>
</organism>
<comment type="similarity">
    <text evidence="1">Belongs to the short-chain dehydrogenases/reductases (SDR) family.</text>
</comment>
<keyword evidence="6" id="KW-1185">Reference proteome</keyword>
<dbReference type="KEGG" id="sphc:CVN68_11695"/>
<dbReference type="Gene3D" id="3.40.50.720">
    <property type="entry name" value="NAD(P)-binding Rossmann-like Domain"/>
    <property type="match status" value="1"/>
</dbReference>
<keyword evidence="3" id="KW-0520">NAD</keyword>
<dbReference type="EMBL" id="CP024923">
    <property type="protein sequence ID" value="ATY32556.1"/>
    <property type="molecule type" value="Genomic_DNA"/>
</dbReference>
<dbReference type="InterPro" id="IPR036291">
    <property type="entry name" value="NAD(P)-bd_dom_sf"/>
</dbReference>
<dbReference type="FunFam" id="3.40.50.720:FF:000084">
    <property type="entry name" value="Short-chain dehydrogenase reductase"/>
    <property type="match status" value="1"/>
</dbReference>
<dbReference type="InterPro" id="IPR002347">
    <property type="entry name" value="SDR_fam"/>
</dbReference>
<dbReference type="PRINTS" id="PR00081">
    <property type="entry name" value="GDHRDH"/>
</dbReference>
<dbReference type="CDD" id="cd05233">
    <property type="entry name" value="SDR_c"/>
    <property type="match status" value="1"/>
</dbReference>
<name>A0A2K8MJ22_9SPHN</name>
<sequence>MRPRLQGHNAVVTGAAGGIGGAIVRRFAQEGCRVAALDVAEPVDGDLNLICDLGDDAAVRSTAAAIASSGLQPTIVVHAAALGSGGATLETDSDFLGRMMDVNVGGAFRLAKAFAPGMQGQRRGAFLFISSINSTFATPGLAAYAASKAALDSFTRTLALELAPDQVRVNAIRPASIDTPLLREGFLSRPDPQAARNVNIARHPLGRLGTPDDVAALALFLCSDEASWITGVDYRIDGGAGITRR</sequence>
<protein>
    <submittedName>
        <fullName evidence="5">3-oxoacyl-ACP reductase</fullName>
    </submittedName>
</protein>
<dbReference type="Proteomes" id="UP000229081">
    <property type="component" value="Chromosome"/>
</dbReference>
<dbReference type="GO" id="GO:0016491">
    <property type="term" value="F:oxidoreductase activity"/>
    <property type="evidence" value="ECO:0007669"/>
    <property type="project" value="UniProtKB-KW"/>
</dbReference>
<dbReference type="Pfam" id="PF13561">
    <property type="entry name" value="adh_short_C2"/>
    <property type="match status" value="1"/>
</dbReference>
<dbReference type="SUPFAM" id="SSF51735">
    <property type="entry name" value="NAD(P)-binding Rossmann-fold domains"/>
    <property type="match status" value="1"/>
</dbReference>
<dbReference type="InterPro" id="IPR057326">
    <property type="entry name" value="KR_dom"/>
</dbReference>
<dbReference type="PRINTS" id="PR00080">
    <property type="entry name" value="SDRFAMILY"/>
</dbReference>
<dbReference type="SMART" id="SM00822">
    <property type="entry name" value="PKS_KR"/>
    <property type="match status" value="1"/>
</dbReference>
<dbReference type="OrthoDB" id="7568484at2"/>
<evidence type="ECO:0000256" key="3">
    <source>
        <dbReference type="ARBA" id="ARBA00023027"/>
    </source>
</evidence>
<evidence type="ECO:0000256" key="1">
    <source>
        <dbReference type="ARBA" id="ARBA00006484"/>
    </source>
</evidence>
<dbReference type="PANTHER" id="PTHR24321">
    <property type="entry name" value="DEHYDROGENASES, SHORT CHAIN"/>
    <property type="match status" value="1"/>
</dbReference>
<evidence type="ECO:0000259" key="4">
    <source>
        <dbReference type="SMART" id="SM00822"/>
    </source>
</evidence>
<evidence type="ECO:0000256" key="2">
    <source>
        <dbReference type="ARBA" id="ARBA00023002"/>
    </source>
</evidence>
<evidence type="ECO:0000313" key="6">
    <source>
        <dbReference type="Proteomes" id="UP000229081"/>
    </source>
</evidence>
<dbReference type="PROSITE" id="PS00061">
    <property type="entry name" value="ADH_SHORT"/>
    <property type="match status" value="1"/>
</dbReference>
<reference evidence="5 6" key="1">
    <citation type="submission" date="2017-11" db="EMBL/GenBank/DDBJ databases">
        <title>Complete genome sequence of Sphingomonas sp. Strain Cra20, a psychrotolerant potential plant growth promoting rhizobacteria.</title>
        <authorList>
            <person name="Luo Y."/>
        </authorList>
    </citation>
    <scope>NUCLEOTIDE SEQUENCE [LARGE SCALE GENOMIC DNA]</scope>
    <source>
        <strain evidence="5 6">Cra20</strain>
    </source>
</reference>
<proteinExistence type="inferred from homology"/>
<dbReference type="RefSeq" id="WP_100282363.1">
    <property type="nucleotide sequence ID" value="NZ_CP024923.1"/>
</dbReference>
<gene>
    <name evidence="5" type="ORF">CVN68_11695</name>
</gene>
<accession>A0A2K8MJ22</accession>
<feature type="domain" description="Ketoreductase" evidence="4">
    <location>
        <begin position="8"/>
        <end position="177"/>
    </location>
</feature>
<dbReference type="PANTHER" id="PTHR24321:SF8">
    <property type="entry name" value="ESTRADIOL 17-BETA-DEHYDROGENASE 8-RELATED"/>
    <property type="match status" value="1"/>
</dbReference>